<feature type="region of interest" description="Disordered" evidence="7">
    <location>
        <begin position="124"/>
        <end position="171"/>
    </location>
</feature>
<keyword evidence="5" id="KW-0804">Transcription</keyword>
<keyword evidence="6" id="KW-0539">Nucleus</keyword>
<dbReference type="AlphaFoldDB" id="A0A0K0DWA0"/>
<dbReference type="PANTHER" id="PTHR10812">
    <property type="entry name" value="TRANSCRIPTION FACTOR AP-2"/>
    <property type="match status" value="1"/>
</dbReference>
<dbReference type="WBParaSite" id="TCONS_00006154.p1">
    <property type="protein sequence ID" value="TCONS_00006154.p1"/>
    <property type="gene ID" value="XLOC_004332"/>
</dbReference>
<feature type="region of interest" description="Disordered" evidence="7">
    <location>
        <begin position="541"/>
        <end position="565"/>
    </location>
</feature>
<evidence type="ECO:0000256" key="4">
    <source>
        <dbReference type="ARBA" id="ARBA00023125"/>
    </source>
</evidence>
<feature type="compositionally biased region" description="Basic and acidic residues" evidence="7">
    <location>
        <begin position="392"/>
        <end position="402"/>
    </location>
</feature>
<accession>A0A0K0DWA0</accession>
<dbReference type="GO" id="GO:0042127">
    <property type="term" value="P:regulation of cell population proliferation"/>
    <property type="evidence" value="ECO:0007669"/>
    <property type="project" value="TreeGrafter"/>
</dbReference>
<feature type="compositionally biased region" description="Polar residues" evidence="7">
    <location>
        <begin position="541"/>
        <end position="558"/>
    </location>
</feature>
<feature type="region of interest" description="Disordered" evidence="7">
    <location>
        <begin position="581"/>
        <end position="605"/>
    </location>
</feature>
<evidence type="ECO:0000256" key="2">
    <source>
        <dbReference type="ARBA" id="ARBA00007770"/>
    </source>
</evidence>
<feature type="compositionally biased region" description="Low complexity" evidence="7">
    <location>
        <begin position="586"/>
        <end position="602"/>
    </location>
</feature>
<dbReference type="PANTHER" id="PTHR10812:SF17">
    <property type="entry name" value="TRANSCRIPTION FACTOR AP-2, ISOFORM D"/>
    <property type="match status" value="1"/>
</dbReference>
<proteinExistence type="inferred from homology"/>
<evidence type="ECO:0000313" key="11">
    <source>
        <dbReference type="WBParaSite" id="TCONS_00006154.p1"/>
    </source>
</evidence>
<dbReference type="WBParaSite" id="SSTP_0000151700.1">
    <property type="protein sequence ID" value="SSTP_0000151700.1"/>
    <property type="gene ID" value="SSTP_0000151700"/>
</dbReference>
<sequence>MIDDDITRYSDISKECLTTSEELLDAVKVFSEECKDADTTNGISLLDLKNHDMTLYICEMLHLMTIMADGNSIQSTDSVDRLLHLRVILEKIRPIENKMRSQIDTLIAPKLDNNKKEELVKARPNMLVLSDESEDSEEDGGETKKYKAPKIMPAKYTEEDEDREERAMKKAKQRALQSSLLSELRAQYSNAPEEIIEKYDNDKMLKKEKEIENYETSNFRRLSNKKAASLRQNKQSDALDKLLEFGDYMGVKEGPMTRKRKDNRKSKGAKILKICIVKSSSIHGCLLFCIKMISSKAELEEIENMNSAQSFDISSFLQMPTHFMPPSNQAIMISNNGTQNPSYQVTFSNNEPSDVTKLDKISLCGLKDNDDRKRPHEGSTEVNLTILSKKSKTSDEEKEIKSKNSNNNSSNDHSPEEHESIVAIGNIPTLLTTPLATSTPYINNSSRQDPNVQSYMLGNGYYSNMTNYIQQINSYPHMQGIHNDGRFDYHVYNSNALISSMPSSYPSPFDRIPALVQNITNFNNGGNQVFLNDTKITSFEKSNDSGVTSDTSSNNTPDNVIKNDLGNLKNEYSQNQQFSNVTPYINNSNNNNNNSSSNNNSNDSGNAHINRNFVLPPYEIFCTVPGRTSLLSSTTKYRVTIAEITRRINPPECLNASLLGGILRKAKSKDGGKMLRESLRRINLILPAGRRKAAQVTAFTSLVEEEAIHMAQDFSKLCDKEFPAKIIGQEIVNTELNTNADYERMRTILSYSRIGLKLVCELLNKDKSPIASTAEPIILDPSIQRPLTHFSMLTHGFGSLALLGSFNALNNVLSEASKHLDNHYRQSQMNQMQNFGMPLHPGHHFQHPMNINSTHQMQRNMGIQNTENHVNIRK</sequence>
<organism evidence="10">
    <name type="scientific">Strongyloides stercoralis</name>
    <name type="common">Threadworm</name>
    <dbReference type="NCBI Taxonomy" id="6248"/>
    <lineage>
        <taxon>Eukaryota</taxon>
        <taxon>Metazoa</taxon>
        <taxon>Ecdysozoa</taxon>
        <taxon>Nematoda</taxon>
        <taxon>Chromadorea</taxon>
        <taxon>Rhabditida</taxon>
        <taxon>Tylenchina</taxon>
        <taxon>Panagrolaimomorpha</taxon>
        <taxon>Strongyloidoidea</taxon>
        <taxon>Strongyloididae</taxon>
        <taxon>Strongyloides</taxon>
    </lineage>
</organism>
<comment type="similarity">
    <text evidence="2">Belongs to the AP-2 family.</text>
</comment>
<feature type="region of interest" description="Disordered" evidence="7">
    <location>
        <begin position="366"/>
        <end position="418"/>
    </location>
</feature>
<evidence type="ECO:0000259" key="8">
    <source>
        <dbReference type="Pfam" id="PF03299"/>
    </source>
</evidence>
<evidence type="ECO:0000313" key="9">
    <source>
        <dbReference type="Proteomes" id="UP000035681"/>
    </source>
</evidence>
<evidence type="ECO:0000256" key="3">
    <source>
        <dbReference type="ARBA" id="ARBA00023015"/>
    </source>
</evidence>
<comment type="subcellular location">
    <subcellularLocation>
        <location evidence="1">Nucleus</location>
    </subcellularLocation>
</comment>
<dbReference type="GO" id="GO:0000977">
    <property type="term" value="F:RNA polymerase II transcription regulatory region sequence-specific DNA binding"/>
    <property type="evidence" value="ECO:0007669"/>
    <property type="project" value="TreeGrafter"/>
</dbReference>
<keyword evidence="4" id="KW-0238">DNA-binding</keyword>
<evidence type="ECO:0000256" key="6">
    <source>
        <dbReference type="ARBA" id="ARBA00023242"/>
    </source>
</evidence>
<dbReference type="Pfam" id="PF03299">
    <property type="entry name" value="TF_AP-2"/>
    <property type="match status" value="1"/>
</dbReference>
<dbReference type="STRING" id="6248.A0A0K0DWA0"/>
<keyword evidence="9" id="KW-1185">Reference proteome</keyword>
<dbReference type="GO" id="GO:0005634">
    <property type="term" value="C:nucleus"/>
    <property type="evidence" value="ECO:0007669"/>
    <property type="project" value="UniProtKB-SubCell"/>
</dbReference>
<name>A0A0K0DWA0_STRER</name>
<feature type="compositionally biased region" description="Low complexity" evidence="7">
    <location>
        <begin position="403"/>
        <end position="412"/>
    </location>
</feature>
<dbReference type="InterPro" id="IPR013854">
    <property type="entry name" value="TF_AP2_C"/>
</dbReference>
<feature type="compositionally biased region" description="Acidic residues" evidence="7">
    <location>
        <begin position="131"/>
        <end position="140"/>
    </location>
</feature>
<feature type="compositionally biased region" description="Basic and acidic residues" evidence="7">
    <location>
        <begin position="367"/>
        <end position="379"/>
    </location>
</feature>
<evidence type="ECO:0000256" key="7">
    <source>
        <dbReference type="SAM" id="MobiDB-lite"/>
    </source>
</evidence>
<evidence type="ECO:0000313" key="10">
    <source>
        <dbReference type="WBParaSite" id="SSTP_0000151700.1"/>
    </source>
</evidence>
<dbReference type="InterPro" id="IPR004979">
    <property type="entry name" value="TF_AP2"/>
</dbReference>
<dbReference type="GO" id="GO:0000981">
    <property type="term" value="F:DNA-binding transcription factor activity, RNA polymerase II-specific"/>
    <property type="evidence" value="ECO:0007669"/>
    <property type="project" value="TreeGrafter"/>
</dbReference>
<evidence type="ECO:0000256" key="1">
    <source>
        <dbReference type="ARBA" id="ARBA00004123"/>
    </source>
</evidence>
<keyword evidence="3" id="KW-0805">Transcription regulation</keyword>
<feature type="domain" description="Transcription factor AP-2 C-terminal" evidence="8">
    <location>
        <begin position="621"/>
        <end position="815"/>
    </location>
</feature>
<dbReference type="PRINTS" id="PR01748">
    <property type="entry name" value="AP2TNSCPFCT"/>
</dbReference>
<dbReference type="Proteomes" id="UP000035681">
    <property type="component" value="Unplaced"/>
</dbReference>
<reference evidence="10" key="1">
    <citation type="submission" date="2015-08" db="UniProtKB">
        <authorList>
            <consortium name="WormBaseParasite"/>
        </authorList>
    </citation>
    <scope>IDENTIFICATION</scope>
</reference>
<protein>
    <submittedName>
        <fullName evidence="10 11">TF_AP-2 domain-containing protein</fullName>
    </submittedName>
</protein>
<evidence type="ECO:0000256" key="5">
    <source>
        <dbReference type="ARBA" id="ARBA00023163"/>
    </source>
</evidence>